<dbReference type="Pfam" id="PF00208">
    <property type="entry name" value="ELFV_dehydrog"/>
    <property type="match status" value="1"/>
</dbReference>
<sequence length="272" mass="29323">MGYLFGMYRKLSRSFGGAFTGKSLDFGGSVLRPEATGYGLIYFLQSMLTHQNESLSDKTVAVSGAGNVARHAAAKALEEGATVVTLSDSRGTVHAGKGLDEKHLEAVARIKADGGGLDRLADDFDDVDHYQGERPWRFDCEVALPCATENELDEDDARRLLDNGCRWLAEGANMPCTAAAVAVFQDSEVFYAPGKAANAGGVAVSGLEMSQNSRRESWSAGEVDRRLRDIMERIHRQCLEHGGDDTRPDYLTGASVAGFQRVARAMLGQGII</sequence>
<evidence type="ECO:0000256" key="2">
    <source>
        <dbReference type="RuleBase" id="RU004417"/>
    </source>
</evidence>
<dbReference type="Gene3D" id="3.40.50.720">
    <property type="entry name" value="NAD(P)-binding Rossmann-like Domain"/>
    <property type="match status" value="1"/>
</dbReference>
<evidence type="ECO:0000313" key="4">
    <source>
        <dbReference type="EMBL" id="MBF5052274.1"/>
    </source>
</evidence>
<dbReference type="SUPFAM" id="SSF51735">
    <property type="entry name" value="NAD(P)-binding Rossmann-fold domains"/>
    <property type="match status" value="1"/>
</dbReference>
<proteinExistence type="inferred from homology"/>
<dbReference type="SMART" id="SM00839">
    <property type="entry name" value="ELFV_dehydrog"/>
    <property type="match status" value="1"/>
</dbReference>
<dbReference type="PANTHER" id="PTHR43571">
    <property type="entry name" value="NADP-SPECIFIC GLUTAMATE DEHYDROGENASE 1-RELATED"/>
    <property type="match status" value="1"/>
</dbReference>
<comment type="similarity">
    <text evidence="2">Belongs to the Glu/Leu/Phe/Val dehydrogenases family.</text>
</comment>
<accession>A0ABS0ADR2</accession>
<feature type="domain" description="Glutamate/phenylalanine/leucine/valine/L-tryptophan dehydrogenase C-terminal" evidence="3">
    <location>
        <begin position="29"/>
        <end position="270"/>
    </location>
</feature>
<reference evidence="4 5" key="1">
    <citation type="submission" date="2012-09" db="EMBL/GenBank/DDBJ databases">
        <title>Genome Sequence of alkane-degrading Bacterium Alcanivorax venustensis ISO4.</title>
        <authorList>
            <person name="Lai Q."/>
            <person name="Shao Z."/>
        </authorList>
    </citation>
    <scope>NUCLEOTIDE SEQUENCE [LARGE SCALE GENOMIC DNA]</scope>
    <source>
        <strain evidence="4 5">ISO4</strain>
    </source>
</reference>
<evidence type="ECO:0000313" key="5">
    <source>
        <dbReference type="Proteomes" id="UP000644441"/>
    </source>
</evidence>
<comment type="caution">
    <text evidence="4">The sequence shown here is derived from an EMBL/GenBank/DDBJ whole genome shotgun (WGS) entry which is preliminary data.</text>
</comment>
<dbReference type="InterPro" id="IPR006095">
    <property type="entry name" value="Glu/Leu/Phe/Val/Trp_DH"/>
</dbReference>
<dbReference type="RefSeq" id="WP_323745333.1">
    <property type="nucleotide sequence ID" value="NZ_ARXR01000005.1"/>
</dbReference>
<keyword evidence="2 4" id="KW-0560">Oxidoreductase</keyword>
<dbReference type="InterPro" id="IPR036291">
    <property type="entry name" value="NAD(P)-bd_dom_sf"/>
</dbReference>
<dbReference type="PANTHER" id="PTHR43571:SF1">
    <property type="entry name" value="NADP-SPECIFIC GLUTAMATE DEHYDROGENASE 1-RELATED"/>
    <property type="match status" value="1"/>
</dbReference>
<dbReference type="GO" id="GO:0004354">
    <property type="term" value="F:glutamate dehydrogenase (NADP+) activity"/>
    <property type="evidence" value="ECO:0007669"/>
    <property type="project" value="UniProtKB-EC"/>
</dbReference>
<dbReference type="EC" id="1.4.1.4" evidence="4"/>
<dbReference type="PRINTS" id="PR00082">
    <property type="entry name" value="GLFDHDRGNASE"/>
</dbReference>
<keyword evidence="5" id="KW-1185">Reference proteome</keyword>
<dbReference type="EMBL" id="ARXR01000005">
    <property type="protein sequence ID" value="MBF5052274.1"/>
    <property type="molecule type" value="Genomic_DNA"/>
</dbReference>
<dbReference type="Proteomes" id="UP000644441">
    <property type="component" value="Unassembled WGS sequence"/>
</dbReference>
<dbReference type="InterPro" id="IPR006096">
    <property type="entry name" value="Glu/Leu/Phe/Val/Trp_DH_C"/>
</dbReference>
<evidence type="ECO:0000259" key="3">
    <source>
        <dbReference type="SMART" id="SM00839"/>
    </source>
</evidence>
<evidence type="ECO:0000256" key="1">
    <source>
        <dbReference type="ARBA" id="ARBA00003868"/>
    </source>
</evidence>
<comment type="function">
    <text evidence="1">Catalyzes the reversible oxidative deamination of glutamate to alpha-ketoglutarate and ammonia.</text>
</comment>
<organism evidence="4 5">
    <name type="scientific">Alloalcanivorax venustensis ISO4</name>
    <dbReference type="NCBI Taxonomy" id="1177184"/>
    <lineage>
        <taxon>Bacteria</taxon>
        <taxon>Pseudomonadati</taxon>
        <taxon>Pseudomonadota</taxon>
        <taxon>Gammaproteobacteria</taxon>
        <taxon>Oceanospirillales</taxon>
        <taxon>Alcanivoracaceae</taxon>
        <taxon>Alloalcanivorax</taxon>
    </lineage>
</organism>
<gene>
    <name evidence="4" type="ORF">ISO4_00876</name>
</gene>
<protein>
    <submittedName>
        <fullName evidence="4">Glutamate dehydrogenase</fullName>
        <ecNumber evidence="4">1.4.1.4</ecNumber>
    </submittedName>
</protein>
<dbReference type="InterPro" id="IPR050724">
    <property type="entry name" value="Glu_Leu_Phe_Val_DH"/>
</dbReference>
<name>A0ABS0ADR2_9GAMM</name>